<dbReference type="AlphaFoldDB" id="A0A5N1J7B6"/>
<gene>
    <name evidence="1" type="ORF">F0P94_04545</name>
</gene>
<evidence type="ECO:0000313" key="1">
    <source>
        <dbReference type="EMBL" id="KAA9340700.1"/>
    </source>
</evidence>
<evidence type="ECO:0000313" key="2">
    <source>
        <dbReference type="Proteomes" id="UP000326570"/>
    </source>
</evidence>
<sequence>MLHKTISPHFENECCSIEHHPDAGCVMMTWKGLLPSQAFREIYMQALSLFRMHGYSKLLTDARRMKTIGSADAEWVISYWMPSAIAAGFRFNAIVESDYIFNQDSLNNIIEKTDPLLVTFKYFKDPETALFWLKSC</sequence>
<comment type="caution">
    <text evidence="1">The sequence shown here is derived from an EMBL/GenBank/DDBJ whole genome shotgun (WGS) entry which is preliminary data.</text>
</comment>
<accession>A0A5N1J7B6</accession>
<name>A0A5N1J7B6_9BACT</name>
<organism evidence="1 2">
    <name type="scientific">Adhaeribacter soli</name>
    <dbReference type="NCBI Taxonomy" id="2607655"/>
    <lineage>
        <taxon>Bacteria</taxon>
        <taxon>Pseudomonadati</taxon>
        <taxon>Bacteroidota</taxon>
        <taxon>Cytophagia</taxon>
        <taxon>Cytophagales</taxon>
        <taxon>Hymenobacteraceae</taxon>
        <taxon>Adhaeribacter</taxon>
    </lineage>
</organism>
<evidence type="ECO:0008006" key="3">
    <source>
        <dbReference type="Google" id="ProtNLM"/>
    </source>
</evidence>
<proteinExistence type="predicted"/>
<keyword evidence="2" id="KW-1185">Reference proteome</keyword>
<dbReference type="EMBL" id="VTWT01000002">
    <property type="protein sequence ID" value="KAA9340700.1"/>
    <property type="molecule type" value="Genomic_DNA"/>
</dbReference>
<dbReference type="RefSeq" id="WP_150902627.1">
    <property type="nucleotide sequence ID" value="NZ_VTWT01000002.1"/>
</dbReference>
<dbReference type="Proteomes" id="UP000326570">
    <property type="component" value="Unassembled WGS sequence"/>
</dbReference>
<protein>
    <recommendedName>
        <fullName evidence="3">STAS/SEC14 domain-containing protein</fullName>
    </recommendedName>
</protein>
<reference evidence="1 2" key="1">
    <citation type="submission" date="2019-09" db="EMBL/GenBank/DDBJ databases">
        <title>Genome sequence of Adhaeribacter sp. M2.</title>
        <authorList>
            <person name="Srinivasan S."/>
        </authorList>
    </citation>
    <scope>NUCLEOTIDE SEQUENCE [LARGE SCALE GENOMIC DNA]</scope>
    <source>
        <strain evidence="1 2">M2</strain>
    </source>
</reference>